<evidence type="ECO:0000256" key="3">
    <source>
        <dbReference type="ARBA" id="ARBA00022692"/>
    </source>
</evidence>
<comment type="caution">
    <text evidence="8">The sequence shown here is derived from an EMBL/GenBank/DDBJ whole genome shotgun (WGS) entry which is preliminary data.</text>
</comment>
<feature type="domain" description="ABC3 transporter permease C-terminal" evidence="7">
    <location>
        <begin position="273"/>
        <end position="382"/>
    </location>
</feature>
<feature type="transmembrane region" description="Helical" evidence="6">
    <location>
        <begin position="436"/>
        <end position="461"/>
    </location>
</feature>
<keyword evidence="9" id="KW-1185">Reference proteome</keyword>
<evidence type="ECO:0000256" key="6">
    <source>
        <dbReference type="SAM" id="Phobius"/>
    </source>
</evidence>
<evidence type="ECO:0000256" key="5">
    <source>
        <dbReference type="ARBA" id="ARBA00023136"/>
    </source>
</evidence>
<dbReference type="AlphaFoldDB" id="A0A3L7JEB2"/>
<sequence>MKAIADLRLACRFALRELRGGLSGFFIFVACIALGTAAIGGVNALSAAIQDSLSSEGRTILGGDLRFELNQREATDEERAFLADQGEVAESAVLRSMARVPDGSDQTLVEVKAVDGNWPLVGSVDYEAIEEGALASLLAEDGGVYGALVPDLLLQRLGLSVGDEIALGTGRFRIAGRLLTEPDAASEGFAFAPRFLTSLDGLRASGLLLPGALTEWQYRLKLPGNTSQSDIDAVREAAEERFPEAGWSIRDRDRAAPGLARNIDRFSQFLTLVGLTALVVGGVGVANAVRAHVNGRRAVIATLRSLGASGGFVFRVYLIQIMIIAAFGVAIGCILAALIPPVAGLFLAGLLPVSISGGLQWLPLANAALCGFLVTAVFAIPALGLSARVRPADLFRDAAGGALSGRPELRYLVAAGILALLLAGLALLIAGNQTVALTFMGGVLFAFLVLRLVGTLLQWLARHAPTVRSTPLRLAIGNIHRPGALTPSVVLALGLGLTLLVAIGSIDTNLRRQISGSLPEIAPNFFFLDVQNDQIDEFRSIIAETAPDGELNAVPMLRGRIALINDVEAQEWADRHAEGGEWVLRGDRGLTYSPTLPENSSLVEGEWWAEDHSGEPLVSFAEEEGRELGLSVGDSVTINVLGRDVTARIANFRRVEWESLSINFVMVFSPNALAGAPHGWLATLTDPSASAEEEAAVVRAVTNALPTVTTIAVRDAITLVDRLVGQLATAIRAAAAVALIASVLVLAGALAAGQAARRRDATVLKMLGATRGTLITAFASEYALIGLATAIFALAAGGAAAAYVISGLMELPFSFDPALALIIIVAALVLTVGFGLLGTWRILGEKAAPALRNL</sequence>
<dbReference type="InterPro" id="IPR003838">
    <property type="entry name" value="ABC3_permease_C"/>
</dbReference>
<dbReference type="Pfam" id="PF02687">
    <property type="entry name" value="FtsX"/>
    <property type="match status" value="2"/>
</dbReference>
<dbReference type="RefSeq" id="WP_121646074.1">
    <property type="nucleotide sequence ID" value="NZ_RCWN01000001.1"/>
</dbReference>
<feature type="transmembrane region" description="Helical" evidence="6">
    <location>
        <begin position="773"/>
        <end position="806"/>
    </location>
</feature>
<keyword evidence="5 6" id="KW-0472">Membrane</keyword>
<name>A0A3L7JEB2_9HYPH</name>
<evidence type="ECO:0000313" key="8">
    <source>
        <dbReference type="EMBL" id="RLQ89107.1"/>
    </source>
</evidence>
<feature type="transmembrane region" description="Helical" evidence="6">
    <location>
        <begin position="730"/>
        <end position="752"/>
    </location>
</feature>
<keyword evidence="2" id="KW-1003">Cell membrane</keyword>
<protein>
    <submittedName>
        <fullName evidence="8">ABC transporter permease</fullName>
    </submittedName>
</protein>
<keyword evidence="4 6" id="KW-1133">Transmembrane helix</keyword>
<dbReference type="InterPro" id="IPR038766">
    <property type="entry name" value="Membrane_comp_ABC_pdt"/>
</dbReference>
<dbReference type="EMBL" id="RCWN01000001">
    <property type="protein sequence ID" value="RLQ89107.1"/>
    <property type="molecule type" value="Genomic_DNA"/>
</dbReference>
<feature type="domain" description="ABC3 transporter permease C-terminal" evidence="7">
    <location>
        <begin position="734"/>
        <end position="844"/>
    </location>
</feature>
<feature type="transmembrane region" description="Helical" evidence="6">
    <location>
        <begin position="818"/>
        <end position="843"/>
    </location>
</feature>
<evidence type="ECO:0000256" key="4">
    <source>
        <dbReference type="ARBA" id="ARBA00022989"/>
    </source>
</evidence>
<feature type="transmembrane region" description="Helical" evidence="6">
    <location>
        <begin position="312"/>
        <end position="339"/>
    </location>
</feature>
<keyword evidence="3 6" id="KW-0812">Transmembrane</keyword>
<dbReference type="Proteomes" id="UP000281094">
    <property type="component" value="Unassembled WGS sequence"/>
</dbReference>
<dbReference type="GO" id="GO:0005886">
    <property type="term" value="C:plasma membrane"/>
    <property type="evidence" value="ECO:0007669"/>
    <property type="project" value="UniProtKB-SubCell"/>
</dbReference>
<reference evidence="8 9" key="1">
    <citation type="submission" date="2018-10" db="EMBL/GenBank/DDBJ databases">
        <title>Notoacmeibacter sp. M2BS9Y-3-1, whole genome shotgun sequence.</title>
        <authorList>
            <person name="Tuo L."/>
        </authorList>
    </citation>
    <scope>NUCLEOTIDE SEQUENCE [LARGE SCALE GENOMIC DNA]</scope>
    <source>
        <strain evidence="8 9">M2BS9Y-3-1</strain>
    </source>
</reference>
<evidence type="ECO:0000313" key="9">
    <source>
        <dbReference type="Proteomes" id="UP000281094"/>
    </source>
</evidence>
<dbReference type="PANTHER" id="PTHR30287">
    <property type="entry name" value="MEMBRANE COMPONENT OF PREDICTED ABC SUPERFAMILY METABOLITE UPTAKE TRANSPORTER"/>
    <property type="match status" value="1"/>
</dbReference>
<comment type="subcellular location">
    <subcellularLocation>
        <location evidence="1">Cell membrane</location>
        <topology evidence="1">Multi-pass membrane protein</topology>
    </subcellularLocation>
</comment>
<proteinExistence type="predicted"/>
<gene>
    <name evidence="8" type="ORF">D8780_13505</name>
</gene>
<dbReference type="PROSITE" id="PS51257">
    <property type="entry name" value="PROKAR_LIPOPROTEIN"/>
    <property type="match status" value="1"/>
</dbReference>
<organism evidence="8 9">
    <name type="scientific">Notoacmeibacter ruber</name>
    <dbReference type="NCBI Taxonomy" id="2670375"/>
    <lineage>
        <taxon>Bacteria</taxon>
        <taxon>Pseudomonadati</taxon>
        <taxon>Pseudomonadota</taxon>
        <taxon>Alphaproteobacteria</taxon>
        <taxon>Hyphomicrobiales</taxon>
        <taxon>Notoacmeibacteraceae</taxon>
        <taxon>Notoacmeibacter</taxon>
    </lineage>
</organism>
<feature type="transmembrane region" description="Helical" evidence="6">
    <location>
        <begin position="411"/>
        <end position="430"/>
    </location>
</feature>
<accession>A0A3L7JEB2</accession>
<feature type="transmembrane region" description="Helical" evidence="6">
    <location>
        <begin position="482"/>
        <end position="503"/>
    </location>
</feature>
<feature type="transmembrane region" description="Helical" evidence="6">
    <location>
        <begin position="21"/>
        <end position="45"/>
    </location>
</feature>
<evidence type="ECO:0000256" key="2">
    <source>
        <dbReference type="ARBA" id="ARBA00022475"/>
    </source>
</evidence>
<evidence type="ECO:0000259" key="7">
    <source>
        <dbReference type="Pfam" id="PF02687"/>
    </source>
</evidence>
<feature type="transmembrane region" description="Helical" evidence="6">
    <location>
        <begin position="269"/>
        <end position="291"/>
    </location>
</feature>
<evidence type="ECO:0000256" key="1">
    <source>
        <dbReference type="ARBA" id="ARBA00004651"/>
    </source>
</evidence>
<dbReference type="PANTHER" id="PTHR30287:SF1">
    <property type="entry name" value="INNER MEMBRANE PROTEIN"/>
    <property type="match status" value="1"/>
</dbReference>
<feature type="transmembrane region" description="Helical" evidence="6">
    <location>
        <begin position="359"/>
        <end position="380"/>
    </location>
</feature>